<dbReference type="Proteomes" id="UP001153365">
    <property type="component" value="Unassembled WGS sequence"/>
</dbReference>
<feature type="compositionally biased region" description="Polar residues" evidence="1">
    <location>
        <begin position="139"/>
        <end position="173"/>
    </location>
</feature>
<feature type="region of interest" description="Disordered" evidence="1">
    <location>
        <begin position="243"/>
        <end position="280"/>
    </location>
</feature>
<reference evidence="2" key="1">
    <citation type="submission" date="2022-06" db="EMBL/GenBank/DDBJ databases">
        <authorList>
            <consortium name="SYNGENTA / RWTH Aachen University"/>
        </authorList>
    </citation>
    <scope>NUCLEOTIDE SEQUENCE</scope>
</reference>
<accession>A0AAV0ART6</accession>
<feature type="region of interest" description="Disordered" evidence="1">
    <location>
        <begin position="139"/>
        <end position="180"/>
    </location>
</feature>
<feature type="compositionally biased region" description="Low complexity" evidence="1">
    <location>
        <begin position="243"/>
        <end position="262"/>
    </location>
</feature>
<feature type="compositionally biased region" description="Basic and acidic residues" evidence="1">
    <location>
        <begin position="624"/>
        <end position="637"/>
    </location>
</feature>
<sequence>MRSHQNQSDPVGKGKAKQSDSDEILFQLNQLLQTLLIPISLPELSVVTPSLLLAVLESILERRFLPVEDLSRTSRSPNSKSRCLKVLLRILDETLDIETDRWSSKHVNLNRLLGSDLNEVLKLIRGLIQLSRRSNNPFLHNYQSQSNPINHDQTFRSTSNNRSKPQATSAQRQKTFKRAPLKAIDFQSEPIIEHSPALSPRTSLLSSSSSHSLRPTAARNFSSSAVSPIGLPLAQSSLKLYPRPSSAGLSSSSLSRSLGRQPQNHDDPQPAPSSQPPTLRDLLEPLQNQINASRRPQTPRTAHRVMVNKLRREATELDKDETKKPNHDTDTSMRRDQRNYVDEYTFERSRLEDLRGLSMITLDGIEADDPFVSIETRRALESMMYNTASFDQTRFAVAESSQSSALNSESYSSLSDNHQMYGDEDDNSIDEEEITEEELLPLSIQSPPTGQKPPTSSQSRFLDDLDASSDQRMEAKKSLGRLFDNPLIGHHQEGQLPVNESGTSCLNIFFGIADATPHGSEVESSTTTFLPHSQSSHSSNCPKVVLASQGATLDLICSDVAQFEQENSRSIAIEGWDWISIEHLSKESCNLKPRKLQENLDPKTRRLLRHKLELLKLLRKFQGNKDENHNQGDHQASRESIPQLEGNSSVRVRVSRNDSSDGGGGRGNLSSKKFISDGITLSRFQLLKIGEDQGNSSERVEDDESISNFLI</sequence>
<feature type="compositionally biased region" description="Polar residues" evidence="1">
    <location>
        <begin position="443"/>
        <end position="460"/>
    </location>
</feature>
<feature type="region of interest" description="Disordered" evidence="1">
    <location>
        <begin position="197"/>
        <end position="216"/>
    </location>
</feature>
<proteinExistence type="predicted"/>
<feature type="compositionally biased region" description="Low complexity" evidence="1">
    <location>
        <begin position="401"/>
        <end position="415"/>
    </location>
</feature>
<evidence type="ECO:0000313" key="3">
    <source>
        <dbReference type="Proteomes" id="UP001153365"/>
    </source>
</evidence>
<evidence type="ECO:0000256" key="1">
    <source>
        <dbReference type="SAM" id="MobiDB-lite"/>
    </source>
</evidence>
<dbReference type="EMBL" id="CALTRL010001319">
    <property type="protein sequence ID" value="CAH7672101.1"/>
    <property type="molecule type" value="Genomic_DNA"/>
</dbReference>
<feature type="region of interest" description="Disordered" evidence="1">
    <location>
        <begin position="624"/>
        <end position="671"/>
    </location>
</feature>
<name>A0AAV0ART6_PHAPC</name>
<organism evidence="2 3">
    <name type="scientific">Phakopsora pachyrhizi</name>
    <name type="common">Asian soybean rust disease fungus</name>
    <dbReference type="NCBI Taxonomy" id="170000"/>
    <lineage>
        <taxon>Eukaryota</taxon>
        <taxon>Fungi</taxon>
        <taxon>Dikarya</taxon>
        <taxon>Basidiomycota</taxon>
        <taxon>Pucciniomycotina</taxon>
        <taxon>Pucciniomycetes</taxon>
        <taxon>Pucciniales</taxon>
        <taxon>Phakopsoraceae</taxon>
        <taxon>Phakopsora</taxon>
    </lineage>
</organism>
<comment type="caution">
    <text evidence="2">The sequence shown here is derived from an EMBL/GenBank/DDBJ whole genome shotgun (WGS) entry which is preliminary data.</text>
</comment>
<gene>
    <name evidence="2" type="ORF">PPACK8108_LOCUS6883</name>
</gene>
<feature type="region of interest" description="Disordered" evidence="1">
    <location>
        <begin position="312"/>
        <end position="333"/>
    </location>
</feature>
<keyword evidence="3" id="KW-1185">Reference proteome</keyword>
<protein>
    <submittedName>
        <fullName evidence="2">Expressed protein</fullName>
    </submittedName>
</protein>
<feature type="region of interest" description="Disordered" evidence="1">
    <location>
        <begin position="401"/>
        <end position="425"/>
    </location>
</feature>
<dbReference type="AlphaFoldDB" id="A0AAV0ART6"/>
<evidence type="ECO:0000313" key="2">
    <source>
        <dbReference type="EMBL" id="CAH7672101.1"/>
    </source>
</evidence>
<feature type="region of interest" description="Disordered" evidence="1">
    <location>
        <begin position="440"/>
        <end position="462"/>
    </location>
</feature>